<keyword evidence="2" id="KW-1185">Reference proteome</keyword>
<protein>
    <submittedName>
        <fullName evidence="1">DUF2247 family protein</fullName>
    </submittedName>
</protein>
<dbReference type="Proteomes" id="UP000269573">
    <property type="component" value="Unassembled WGS sequence"/>
</dbReference>
<proteinExistence type="predicted"/>
<dbReference type="EMBL" id="RHHU01000003">
    <property type="protein sequence ID" value="RNB88786.1"/>
    <property type="molecule type" value="Genomic_DNA"/>
</dbReference>
<name>A0A3M8DL70_9BACL</name>
<sequence>MTYSLDLFNDLNVYYNWETLYVGRLLGLLEPKEVTRYAIDFLEKHPDINNKYVLELAWDLPEEEMNHQLIEVLETLSNGAFGEESERWIVEKRKWRYCILKTVAVDSRYSSSLFEKIEDVFSIFGCPDDMYTLIRDVSNVRYLPTSEKGKETEEDKIIQLLKDFLTIEEQFLFSN</sequence>
<reference evidence="1 2" key="1">
    <citation type="submission" date="2018-10" db="EMBL/GenBank/DDBJ databases">
        <title>Phylogenomics of Brevibacillus.</title>
        <authorList>
            <person name="Dunlap C."/>
        </authorList>
    </citation>
    <scope>NUCLEOTIDE SEQUENCE [LARGE SCALE GENOMIC DNA]</scope>
    <source>
        <strain evidence="1 2">JCM 15774</strain>
    </source>
</reference>
<evidence type="ECO:0000313" key="1">
    <source>
        <dbReference type="EMBL" id="RNB88786.1"/>
    </source>
</evidence>
<organism evidence="1 2">
    <name type="scientific">Brevibacillus nitrificans</name>
    <dbReference type="NCBI Taxonomy" id="651560"/>
    <lineage>
        <taxon>Bacteria</taxon>
        <taxon>Bacillati</taxon>
        <taxon>Bacillota</taxon>
        <taxon>Bacilli</taxon>
        <taxon>Bacillales</taxon>
        <taxon>Paenibacillaceae</taxon>
        <taxon>Brevibacillus</taxon>
    </lineage>
</organism>
<comment type="caution">
    <text evidence="1">The sequence shown here is derived from an EMBL/GenBank/DDBJ whole genome shotgun (WGS) entry which is preliminary data.</text>
</comment>
<dbReference type="RefSeq" id="WP_122922884.1">
    <property type="nucleotide sequence ID" value="NZ_RHHU01000003.1"/>
</dbReference>
<evidence type="ECO:0000313" key="2">
    <source>
        <dbReference type="Proteomes" id="UP000269573"/>
    </source>
</evidence>
<gene>
    <name evidence="1" type="ORF">EDM59_06680</name>
</gene>
<dbReference type="InterPro" id="IPR016630">
    <property type="entry name" value="UCP015278"/>
</dbReference>
<accession>A0A3M8DL70</accession>
<dbReference type="Pfam" id="PF10004">
    <property type="entry name" value="DUF2247"/>
    <property type="match status" value="1"/>
</dbReference>
<dbReference type="AlphaFoldDB" id="A0A3M8DL70"/>